<gene>
    <name evidence="1" type="ORF">DBV15_01220</name>
</gene>
<reference evidence="1 2" key="1">
    <citation type="journal article" date="2019" name="Philos. Trans. R. Soc. Lond., B, Biol. Sci.">
        <title>Ant behaviour and brain gene expression of defending hosts depend on the ecological success of the intruding social parasite.</title>
        <authorList>
            <person name="Kaur R."/>
            <person name="Stoldt M."/>
            <person name="Jongepier E."/>
            <person name="Feldmeyer B."/>
            <person name="Menzel F."/>
            <person name="Bornberg-Bauer E."/>
            <person name="Foitzik S."/>
        </authorList>
    </citation>
    <scope>NUCLEOTIDE SEQUENCE [LARGE SCALE GENOMIC DNA]</scope>
    <source>
        <tissue evidence="1">Whole body</tissue>
    </source>
</reference>
<protein>
    <submittedName>
        <fullName evidence="1">Uncharacterized protein</fullName>
    </submittedName>
</protein>
<organism evidence="1 2">
    <name type="scientific">Temnothorax longispinosus</name>
    <dbReference type="NCBI Taxonomy" id="300112"/>
    <lineage>
        <taxon>Eukaryota</taxon>
        <taxon>Metazoa</taxon>
        <taxon>Ecdysozoa</taxon>
        <taxon>Arthropoda</taxon>
        <taxon>Hexapoda</taxon>
        <taxon>Insecta</taxon>
        <taxon>Pterygota</taxon>
        <taxon>Neoptera</taxon>
        <taxon>Endopterygota</taxon>
        <taxon>Hymenoptera</taxon>
        <taxon>Apocrita</taxon>
        <taxon>Aculeata</taxon>
        <taxon>Formicoidea</taxon>
        <taxon>Formicidae</taxon>
        <taxon>Myrmicinae</taxon>
        <taxon>Temnothorax</taxon>
    </lineage>
</organism>
<dbReference type="EMBL" id="QBLH01003980">
    <property type="protein sequence ID" value="TGZ31902.1"/>
    <property type="molecule type" value="Genomic_DNA"/>
</dbReference>
<name>A0A4S2J9E7_9HYME</name>
<sequence>MIEHSRKQERRSRYIEVKVYVFSMDTGAPLVSRDGSSDRRNSGRKELNSRNALMLPVNPHGTRNTFSRDRQYLFRGRQVEGTVIVAAFRHIVSSESAEKVGLGVAFHTPICTTRRRRRRPIITELPVRPVRMTSNEIPNRKIAQPL</sequence>
<evidence type="ECO:0000313" key="2">
    <source>
        <dbReference type="Proteomes" id="UP000310200"/>
    </source>
</evidence>
<keyword evidence="2" id="KW-1185">Reference proteome</keyword>
<accession>A0A4S2J9E7</accession>
<evidence type="ECO:0000313" key="1">
    <source>
        <dbReference type="EMBL" id="TGZ31902.1"/>
    </source>
</evidence>
<comment type="caution">
    <text evidence="1">The sequence shown here is derived from an EMBL/GenBank/DDBJ whole genome shotgun (WGS) entry which is preliminary data.</text>
</comment>
<dbReference type="Proteomes" id="UP000310200">
    <property type="component" value="Unassembled WGS sequence"/>
</dbReference>
<dbReference type="AlphaFoldDB" id="A0A4S2J9E7"/>
<proteinExistence type="predicted"/>